<dbReference type="PANTHER" id="PTHR35149:SF1">
    <property type="entry name" value="DUF5655 DOMAIN-CONTAINING PROTEIN"/>
    <property type="match status" value="1"/>
</dbReference>
<reference evidence="3" key="1">
    <citation type="submission" date="2021-01" db="EMBL/GenBank/DDBJ databases">
        <authorList>
            <person name="Corre E."/>
            <person name="Pelletier E."/>
            <person name="Niang G."/>
            <person name="Scheremetjew M."/>
            <person name="Finn R."/>
            <person name="Kale V."/>
            <person name="Holt S."/>
            <person name="Cochrane G."/>
            <person name="Meng A."/>
            <person name="Brown T."/>
            <person name="Cohen L."/>
        </authorList>
    </citation>
    <scope>NUCLEOTIDE SEQUENCE</scope>
</reference>
<protein>
    <recommendedName>
        <fullName evidence="2">GmrSD restriction endonucleases N-terminal domain-containing protein</fullName>
    </recommendedName>
</protein>
<accession>A0A7S1AF64</accession>
<dbReference type="EMBL" id="HBFQ01037521">
    <property type="protein sequence ID" value="CAD8852156.1"/>
    <property type="molecule type" value="Transcribed_RNA"/>
</dbReference>
<dbReference type="AlphaFoldDB" id="A0A7S1AF64"/>
<dbReference type="Pfam" id="PF03235">
    <property type="entry name" value="GmrSD_N"/>
    <property type="match status" value="1"/>
</dbReference>
<evidence type="ECO:0000256" key="1">
    <source>
        <dbReference type="SAM" id="MobiDB-lite"/>
    </source>
</evidence>
<proteinExistence type="predicted"/>
<dbReference type="InterPro" id="IPR004919">
    <property type="entry name" value="GmrSD_N"/>
</dbReference>
<name>A0A7S1AF64_NOCSC</name>
<gene>
    <name evidence="3" type="ORF">NSCI0253_LOCUS26506</name>
</gene>
<feature type="region of interest" description="Disordered" evidence="1">
    <location>
        <begin position="453"/>
        <end position="479"/>
    </location>
</feature>
<feature type="compositionally biased region" description="Acidic residues" evidence="1">
    <location>
        <begin position="470"/>
        <end position="479"/>
    </location>
</feature>
<dbReference type="PANTHER" id="PTHR35149">
    <property type="entry name" value="SLL5132 PROTEIN"/>
    <property type="match status" value="1"/>
</dbReference>
<evidence type="ECO:0000259" key="2">
    <source>
        <dbReference type="Pfam" id="PF03235"/>
    </source>
</evidence>
<feature type="domain" description="GmrSD restriction endonucleases N-terminal" evidence="2">
    <location>
        <begin position="104"/>
        <end position="315"/>
    </location>
</feature>
<evidence type="ECO:0000313" key="3">
    <source>
        <dbReference type="EMBL" id="CAD8852156.1"/>
    </source>
</evidence>
<feature type="region of interest" description="Disordered" evidence="1">
    <location>
        <begin position="1"/>
        <end position="21"/>
    </location>
</feature>
<sequence length="479" mass="53411">MGSTCCAAPPRPTADAPPETRPMALDFAEGDTVEMEPLPFAMYKYGSYFGMTFTVTAVLETEEGVAYDLRNTHGSLAGVLGVHVHEPNNIVRARAECVSTRPLGGLLRQAHQFVVPLYQRKYCWTEAQWRGFWEDVLRFKPHSLERVILYQESWQMRPVLSNSARAPPRTLVIVDGQQRITTCLILLSCIRDAAVRMRVHSIAKSIDGLLLPNGSVSKGSTVEDCLRAAILVPTDDDHEAFAACLLGRESKHPSRITEANKFFANEIAQFLQAGGDLAALASFRDMVTVLHFELDDGDAVARFFEQLALRGQALAKLSHTRHSGIDLGEYDLLRNFLLGHFRGDGARMHVYRELWLEIERACNASGGDIQELATFMEGFLDLEGMCAVTESYKQCTSGLAIERRQTSLYGGYRALISRELQGIVVADECEAKVRQLLERMLACAKQGLDRRPVRVNTRPSQREQPFSGIAEEDEEESDP</sequence>
<organism evidence="3">
    <name type="scientific">Noctiluca scintillans</name>
    <name type="common">Sea sparkle</name>
    <name type="synonym">Red tide dinoflagellate</name>
    <dbReference type="NCBI Taxonomy" id="2966"/>
    <lineage>
        <taxon>Eukaryota</taxon>
        <taxon>Sar</taxon>
        <taxon>Alveolata</taxon>
        <taxon>Dinophyceae</taxon>
        <taxon>Noctilucales</taxon>
        <taxon>Noctilucaceae</taxon>
        <taxon>Noctiluca</taxon>
    </lineage>
</organism>